<keyword evidence="2" id="KW-1185">Reference proteome</keyword>
<reference evidence="1" key="1">
    <citation type="submission" date="2023-04" db="EMBL/GenBank/DDBJ databases">
        <title>Ambrosiozyma monospora NBRC 10751.</title>
        <authorList>
            <person name="Ichikawa N."/>
            <person name="Sato H."/>
            <person name="Tonouchi N."/>
        </authorList>
    </citation>
    <scope>NUCLEOTIDE SEQUENCE</scope>
    <source>
        <strain evidence="1">NBRC 10751</strain>
    </source>
</reference>
<sequence>MGIPKFFRFISERWPLISQEVDRSEIIEYDNLYLDMNSILHTCTHSNDGTINHLTDEQMFGAIFSYIDHLFDTIRPRQTFYMAIDGVAPRAKMNQQRARRFRTAVEAEENLQAAIDRGDTLPKEPPFDSNAITPGTEFMAKLTENLKYYINKKVSTDSNWQNINIILSGHEVPGEGEHKIMEYIRVQKAQPGYNVNTRHCVYGLDADLIMLGLVSHEPHFSLLREEVFFGPKANQAKSSDLSKQNFG</sequence>
<organism evidence="1 2">
    <name type="scientific">Ambrosiozyma monospora</name>
    <name type="common">Yeast</name>
    <name type="synonym">Endomycopsis monosporus</name>
    <dbReference type="NCBI Taxonomy" id="43982"/>
    <lineage>
        <taxon>Eukaryota</taxon>
        <taxon>Fungi</taxon>
        <taxon>Dikarya</taxon>
        <taxon>Ascomycota</taxon>
        <taxon>Saccharomycotina</taxon>
        <taxon>Pichiomycetes</taxon>
        <taxon>Pichiales</taxon>
        <taxon>Pichiaceae</taxon>
        <taxon>Ambrosiozyma</taxon>
    </lineage>
</organism>
<accession>A0ACB5T4F4</accession>
<proteinExistence type="predicted"/>
<evidence type="ECO:0000313" key="2">
    <source>
        <dbReference type="Proteomes" id="UP001165064"/>
    </source>
</evidence>
<dbReference type="Proteomes" id="UP001165064">
    <property type="component" value="Unassembled WGS sequence"/>
</dbReference>
<comment type="caution">
    <text evidence="1">The sequence shown here is derived from an EMBL/GenBank/DDBJ whole genome shotgun (WGS) entry which is preliminary data.</text>
</comment>
<evidence type="ECO:0000313" key="1">
    <source>
        <dbReference type="EMBL" id="GME80861.1"/>
    </source>
</evidence>
<protein>
    <submittedName>
        <fullName evidence="1">Unnamed protein product</fullName>
    </submittedName>
</protein>
<gene>
    <name evidence="1" type="ORF">Amon02_000464500</name>
</gene>
<name>A0ACB5T4F4_AMBMO</name>
<dbReference type="EMBL" id="BSXS01003239">
    <property type="protein sequence ID" value="GME80861.1"/>
    <property type="molecule type" value="Genomic_DNA"/>
</dbReference>